<dbReference type="AlphaFoldDB" id="A0A3M2S7L5"/>
<gene>
    <name evidence="2" type="ORF">CDV36_006799</name>
</gene>
<feature type="compositionally biased region" description="Basic and acidic residues" evidence="1">
    <location>
        <begin position="37"/>
        <end position="47"/>
    </location>
</feature>
<sequence>MSNTPAEDQVPIQAPLCKKHFRKYARRQIELEVEADNAVKPEEKTEKPPQPIRIQPRRAVKDRFLRTKIETKKRTAEEAFTESKRRKTRVEDEFEYSDAWASFEISLNQMETRAINQAKRRMSHNCPFGPVPWVCNLCIDEVAKSSKEFVSGSLPIAPVADMAPVGEKPELYSRDISNMGGRTRFRCGDMDCTVDACGETMFMFL</sequence>
<dbReference type="EMBL" id="NKUJ01000106">
    <property type="protein sequence ID" value="RMJ13553.1"/>
    <property type="molecule type" value="Genomic_DNA"/>
</dbReference>
<evidence type="ECO:0000313" key="2">
    <source>
        <dbReference type="EMBL" id="RMJ13553.1"/>
    </source>
</evidence>
<dbReference type="OrthoDB" id="4995795at2759"/>
<keyword evidence="3" id="KW-1185">Reference proteome</keyword>
<protein>
    <submittedName>
        <fullName evidence="2">Uncharacterized protein</fullName>
    </submittedName>
</protein>
<evidence type="ECO:0000256" key="1">
    <source>
        <dbReference type="SAM" id="MobiDB-lite"/>
    </source>
</evidence>
<proteinExistence type="predicted"/>
<accession>A0A3M2S7L5</accession>
<name>A0A3M2S7L5_9HYPO</name>
<reference evidence="2 3" key="1">
    <citation type="submission" date="2017-06" db="EMBL/GenBank/DDBJ databases">
        <title>Comparative genomic analysis of Ambrosia Fusariam Clade fungi.</title>
        <authorList>
            <person name="Stajich J.E."/>
            <person name="Carrillo J."/>
            <person name="Kijimoto T."/>
            <person name="Eskalen A."/>
            <person name="O'Donnell K."/>
            <person name="Kasson M."/>
        </authorList>
    </citation>
    <scope>NUCLEOTIDE SEQUENCE [LARGE SCALE GENOMIC DNA]</scope>
    <source>
        <strain evidence="2">UCR3666</strain>
    </source>
</reference>
<evidence type="ECO:0000313" key="3">
    <source>
        <dbReference type="Proteomes" id="UP000277212"/>
    </source>
</evidence>
<organism evidence="2 3">
    <name type="scientific">Fusarium kuroshium</name>
    <dbReference type="NCBI Taxonomy" id="2010991"/>
    <lineage>
        <taxon>Eukaryota</taxon>
        <taxon>Fungi</taxon>
        <taxon>Dikarya</taxon>
        <taxon>Ascomycota</taxon>
        <taxon>Pezizomycotina</taxon>
        <taxon>Sordariomycetes</taxon>
        <taxon>Hypocreomycetidae</taxon>
        <taxon>Hypocreales</taxon>
        <taxon>Nectriaceae</taxon>
        <taxon>Fusarium</taxon>
        <taxon>Fusarium solani species complex</taxon>
    </lineage>
</organism>
<feature type="region of interest" description="Disordered" evidence="1">
    <location>
        <begin position="36"/>
        <end position="56"/>
    </location>
</feature>
<dbReference type="Proteomes" id="UP000277212">
    <property type="component" value="Unassembled WGS sequence"/>
</dbReference>
<comment type="caution">
    <text evidence="2">The sequence shown here is derived from an EMBL/GenBank/DDBJ whole genome shotgun (WGS) entry which is preliminary data.</text>
</comment>